<evidence type="ECO:0000313" key="3">
    <source>
        <dbReference type="Proteomes" id="UP000068210"/>
    </source>
</evidence>
<dbReference type="Pfam" id="PF09414">
    <property type="entry name" value="RNA_ligase"/>
    <property type="match status" value="1"/>
</dbReference>
<dbReference type="InterPro" id="IPR021122">
    <property type="entry name" value="RNA_ligase_dom_REL/Rnl2"/>
</dbReference>
<dbReference type="PANTHER" id="PTHR43883:SF1">
    <property type="entry name" value="GLUCONOKINASE"/>
    <property type="match status" value="1"/>
</dbReference>
<dbReference type="KEGG" id="acx:Achr_e730"/>
<geneLocation type="plasmid" evidence="2 3">
    <name>pAcX50e</name>
</geneLocation>
<dbReference type="GO" id="GO:0016874">
    <property type="term" value="F:ligase activity"/>
    <property type="evidence" value="ECO:0007669"/>
    <property type="project" value="UniProtKB-KW"/>
</dbReference>
<proteinExistence type="predicted"/>
<feature type="domain" description="RNA ligase" evidence="1">
    <location>
        <begin position="42"/>
        <end position="205"/>
    </location>
</feature>
<dbReference type="SUPFAM" id="SSF56091">
    <property type="entry name" value="DNA ligase/mRNA capping enzyme, catalytic domain"/>
    <property type="match status" value="1"/>
</dbReference>
<dbReference type="HOGENOM" id="CLU_081554_0_0_6"/>
<dbReference type="Proteomes" id="UP000068210">
    <property type="component" value="Plasmid pAcX50e"/>
</dbReference>
<dbReference type="PANTHER" id="PTHR43883">
    <property type="entry name" value="SLR0207 PROTEIN"/>
    <property type="match status" value="1"/>
</dbReference>
<dbReference type="InterPro" id="IPR052732">
    <property type="entry name" value="Cell-binding_unc_protein"/>
</dbReference>
<name>A0A0C4WSR7_9GAMM</name>
<keyword evidence="2" id="KW-0436">Ligase</keyword>
<organism evidence="2 3">
    <name type="scientific">Azotobacter chroococcum NCIMB 8003</name>
    <dbReference type="NCBI Taxonomy" id="1328314"/>
    <lineage>
        <taxon>Bacteria</taxon>
        <taxon>Pseudomonadati</taxon>
        <taxon>Pseudomonadota</taxon>
        <taxon>Gammaproteobacteria</taxon>
        <taxon>Pseudomonadales</taxon>
        <taxon>Pseudomonadaceae</taxon>
        <taxon>Azotobacter</taxon>
    </lineage>
</organism>
<keyword evidence="3" id="KW-1185">Reference proteome</keyword>
<evidence type="ECO:0000313" key="2">
    <source>
        <dbReference type="EMBL" id="AJE23664.1"/>
    </source>
</evidence>
<evidence type="ECO:0000259" key="1">
    <source>
        <dbReference type="Pfam" id="PF09414"/>
    </source>
</evidence>
<sequence>MKSMGEFFRFPHTPHLAWLGSGAPRDDKVLDLTEARALLAGTVLVEEKLDGANLGFSLAADGELRAQNRGQYLQEPHAGQFSRLPAWLAQHGEAIRAVLRPELLLFGEWCAARHSLDYDALPDWFLLFDVYDRNSGKFWSSTRRNALTTQAGLKVVPPVFCGRTTVKELIERVQSTQSHYRNGPLEGLMIRRESADWCEARAKLVRAEFTQAIEQHWRRRAMEWNRVDYNQQS</sequence>
<dbReference type="Gene3D" id="3.30.470.30">
    <property type="entry name" value="DNA ligase/mRNA capping enzyme"/>
    <property type="match status" value="1"/>
</dbReference>
<protein>
    <submittedName>
        <fullName evidence="2">DNA ligase III-like protein</fullName>
    </submittedName>
</protein>
<reference evidence="2 3" key="1">
    <citation type="journal article" date="2015" name="PLoS ONE">
        <title>Azotobacter Genomes: The Genome of Azotobacter chroococcum NCIMB 8003 (ATCC 4412).</title>
        <authorList>
            <person name="Robson R.L."/>
            <person name="Jones R."/>
            <person name="Robson R.M."/>
            <person name="Schwartz A."/>
            <person name="Richardson T.H."/>
        </authorList>
    </citation>
    <scope>NUCLEOTIDE SEQUENCE [LARGE SCALE GENOMIC DNA]</scope>
    <source>
        <strain evidence="2 3">NCIMB 8003</strain>
        <plasmid evidence="3">Plasmid pAcX50e</plasmid>
    </source>
</reference>
<accession>A0A0C4WSR7</accession>
<dbReference type="EMBL" id="CP010420">
    <property type="protein sequence ID" value="AJE23664.1"/>
    <property type="molecule type" value="Genomic_DNA"/>
</dbReference>
<keyword evidence="2" id="KW-0614">Plasmid</keyword>
<dbReference type="AlphaFoldDB" id="A0A0C4WSR7"/>
<gene>
    <name evidence="2" type="ORF">Achr_e730</name>
</gene>